<dbReference type="InterPro" id="IPR013830">
    <property type="entry name" value="SGNH_hydro"/>
</dbReference>
<dbReference type="PANTHER" id="PTHR43695:SF1">
    <property type="entry name" value="RHAMNOGALACTURONAN ACETYLESTERASE"/>
    <property type="match status" value="1"/>
</dbReference>
<feature type="chain" id="PRO_5036870435" evidence="4">
    <location>
        <begin position="20"/>
        <end position="271"/>
    </location>
</feature>
<evidence type="ECO:0000313" key="7">
    <source>
        <dbReference type="Proteomes" id="UP000676169"/>
    </source>
</evidence>
<evidence type="ECO:0000256" key="1">
    <source>
        <dbReference type="ARBA" id="ARBA00008668"/>
    </source>
</evidence>
<accession>A0A975PFS8</accession>
<keyword evidence="2" id="KW-0378">Hydrolase</keyword>
<evidence type="ECO:0000313" key="6">
    <source>
        <dbReference type="EMBL" id="QUE51777.1"/>
    </source>
</evidence>
<proteinExistence type="inferred from homology"/>
<dbReference type="Gene3D" id="3.40.50.1110">
    <property type="entry name" value="SGNH hydrolase"/>
    <property type="match status" value="1"/>
</dbReference>
<sequence length="271" mass="29486">MKLLSCITFLLLSLVVARADLPTLWIIGDSTVHNTGKNGGLVLRGWGDEIPAFFDPAKVRVVNKAMGGRSSLTFLTEKRWDEVLAGLKPGDRVLIQFGHNDVGSPGEKSRFRGTLKGTGEETRDVTKPDGTTEAVHTYGWYLRNYITTAKAKGAEVTVCSPIPHKKWDNGTFAPDFVDYGKWALESADTAGATFIDLTNIIRAAYQKDGEEKVATYYADERTHTTTDGAKRNAGSVISGLKALPGSPFDAWLSEEGRAVETWKPVAAPVQP</sequence>
<dbReference type="Proteomes" id="UP000676169">
    <property type="component" value="Chromosome"/>
</dbReference>
<protein>
    <submittedName>
        <fullName evidence="6">Rhamnogalacturonan acetylesterase</fullName>
    </submittedName>
</protein>
<reference evidence="6" key="1">
    <citation type="submission" date="2021-04" db="EMBL/GenBank/DDBJ databases">
        <title>Luteolibacter sp. 32A isolated from the skin of an Anderson's salamander (Ambystoma andersonii).</title>
        <authorList>
            <person name="Spergser J."/>
            <person name="Busse H.-J."/>
        </authorList>
    </citation>
    <scope>NUCLEOTIDE SEQUENCE</scope>
    <source>
        <strain evidence="6">32A</strain>
    </source>
</reference>
<dbReference type="KEGG" id="lamb:KBB96_02545"/>
<feature type="signal peptide" evidence="4">
    <location>
        <begin position="1"/>
        <end position="19"/>
    </location>
</feature>
<comment type="similarity">
    <text evidence="1">Belongs to the 'GDSL' lipolytic enzyme family.</text>
</comment>
<evidence type="ECO:0000256" key="2">
    <source>
        <dbReference type="ARBA" id="ARBA00022801"/>
    </source>
</evidence>
<dbReference type="InterPro" id="IPR036514">
    <property type="entry name" value="SGNH_hydro_sf"/>
</dbReference>
<gene>
    <name evidence="6" type="ORF">KBB96_02545</name>
</gene>
<dbReference type="AlphaFoldDB" id="A0A975PFS8"/>
<evidence type="ECO:0000259" key="5">
    <source>
        <dbReference type="Pfam" id="PF13472"/>
    </source>
</evidence>
<keyword evidence="4" id="KW-0732">Signal</keyword>
<dbReference type="InterPro" id="IPR037459">
    <property type="entry name" value="RhgT-like"/>
</dbReference>
<dbReference type="CDD" id="cd01821">
    <property type="entry name" value="Rhamnogalacturan_acetylesterase_like"/>
    <property type="match status" value="1"/>
</dbReference>
<organism evidence="6 7">
    <name type="scientific">Luteolibacter ambystomatis</name>
    <dbReference type="NCBI Taxonomy" id="2824561"/>
    <lineage>
        <taxon>Bacteria</taxon>
        <taxon>Pseudomonadati</taxon>
        <taxon>Verrucomicrobiota</taxon>
        <taxon>Verrucomicrobiia</taxon>
        <taxon>Verrucomicrobiales</taxon>
        <taxon>Verrucomicrobiaceae</taxon>
        <taxon>Luteolibacter</taxon>
    </lineage>
</organism>
<dbReference type="SUPFAM" id="SSF52266">
    <property type="entry name" value="SGNH hydrolase"/>
    <property type="match status" value="1"/>
</dbReference>
<dbReference type="Pfam" id="PF13472">
    <property type="entry name" value="Lipase_GDSL_2"/>
    <property type="match status" value="1"/>
</dbReference>
<feature type="domain" description="SGNH hydrolase-type esterase" evidence="5">
    <location>
        <begin position="27"/>
        <end position="230"/>
    </location>
</feature>
<dbReference type="PANTHER" id="PTHR43695">
    <property type="entry name" value="PUTATIVE (AFU_ORTHOLOGUE AFUA_2G17250)-RELATED"/>
    <property type="match status" value="1"/>
</dbReference>
<name>A0A975PFS8_9BACT</name>
<evidence type="ECO:0000256" key="4">
    <source>
        <dbReference type="SAM" id="SignalP"/>
    </source>
</evidence>
<feature type="region of interest" description="Disordered" evidence="3">
    <location>
        <begin position="104"/>
        <end position="130"/>
    </location>
</feature>
<dbReference type="GO" id="GO:0016788">
    <property type="term" value="F:hydrolase activity, acting on ester bonds"/>
    <property type="evidence" value="ECO:0007669"/>
    <property type="project" value="UniProtKB-ARBA"/>
</dbReference>
<dbReference type="EMBL" id="CP073100">
    <property type="protein sequence ID" value="QUE51777.1"/>
    <property type="molecule type" value="Genomic_DNA"/>
</dbReference>
<keyword evidence="7" id="KW-1185">Reference proteome</keyword>
<dbReference type="RefSeq" id="WP_211631938.1">
    <property type="nucleotide sequence ID" value="NZ_CP073100.1"/>
</dbReference>
<feature type="compositionally biased region" description="Basic and acidic residues" evidence="3">
    <location>
        <begin position="118"/>
        <end position="127"/>
    </location>
</feature>
<evidence type="ECO:0000256" key="3">
    <source>
        <dbReference type="SAM" id="MobiDB-lite"/>
    </source>
</evidence>